<protein>
    <submittedName>
        <fullName evidence="1">Uncharacterized protein</fullName>
    </submittedName>
</protein>
<evidence type="ECO:0000313" key="1">
    <source>
        <dbReference type="EMBL" id="GKZ24219.1"/>
    </source>
</evidence>
<gene>
    <name evidence="1" type="ORF">AbraCBS73388_011013</name>
</gene>
<comment type="caution">
    <text evidence="1">The sequence shown here is derived from an EMBL/GenBank/DDBJ whole genome shotgun (WGS) entry which is preliminary data.</text>
</comment>
<evidence type="ECO:0000313" key="2">
    <source>
        <dbReference type="Proteomes" id="UP001143548"/>
    </source>
</evidence>
<reference evidence="1" key="1">
    <citation type="submission" date="2022-07" db="EMBL/GenBank/DDBJ databases">
        <title>Taxonomy of Aspergillus series Nigri: significant species reduction supported by multi-species coalescent approaches.</title>
        <authorList>
            <person name="Bian C."/>
            <person name="Kusuya Y."/>
            <person name="Sklenar F."/>
            <person name="D'hooge E."/>
            <person name="Yaguchi T."/>
            <person name="Takahashi H."/>
            <person name="Hubka V."/>
        </authorList>
    </citation>
    <scope>NUCLEOTIDE SEQUENCE</scope>
    <source>
        <strain evidence="1">CBS 733.88</strain>
    </source>
</reference>
<dbReference type="EMBL" id="BROQ01000081">
    <property type="protein sequence ID" value="GKZ24219.1"/>
    <property type="molecule type" value="Genomic_DNA"/>
</dbReference>
<organism evidence="1 2">
    <name type="scientific">Aspergillus brasiliensis</name>
    <dbReference type="NCBI Taxonomy" id="319629"/>
    <lineage>
        <taxon>Eukaryota</taxon>
        <taxon>Fungi</taxon>
        <taxon>Dikarya</taxon>
        <taxon>Ascomycota</taxon>
        <taxon>Pezizomycotina</taxon>
        <taxon>Eurotiomycetes</taxon>
        <taxon>Eurotiomycetidae</taxon>
        <taxon>Eurotiales</taxon>
        <taxon>Aspergillaceae</taxon>
        <taxon>Aspergillus</taxon>
        <taxon>Aspergillus subgen. Circumdati</taxon>
    </lineage>
</organism>
<dbReference type="AlphaFoldDB" id="A0A9W5YWZ4"/>
<dbReference type="Proteomes" id="UP001143548">
    <property type="component" value="Unassembled WGS sequence"/>
</dbReference>
<proteinExistence type="predicted"/>
<accession>A0A9W5YWZ4</accession>
<name>A0A9W5YWZ4_9EURO</name>
<sequence>MEETQATHINEEVVWKIITSREEIRADKINVDLSMDTMYQWSDELQQKLMNWHVQDLINTRLQRPPKDDTSSTWVNWKYLSECVKSYILHNIPNGYRYDPRLTQESTEYADVLYETCLQIAKTPIVKNLMIRYEGLMNFSQSGPHESFRDDVKSLSRRLSSCNELDPTFISPLQATCILLSLLARRNHHGKDYADIVCARITLMGYSDMTWDDYNDLWKEFLQWETPLDYQS</sequence>